<dbReference type="GO" id="GO:0003700">
    <property type="term" value="F:DNA-binding transcription factor activity"/>
    <property type="evidence" value="ECO:0007669"/>
    <property type="project" value="InterPro"/>
</dbReference>
<gene>
    <name evidence="7" type="ORF">BTE48_15455</name>
</gene>
<comment type="caution">
    <text evidence="7">The sequence shown here is derived from an EMBL/GenBank/DDBJ whole genome shotgun (WGS) entry which is preliminary data.</text>
</comment>
<dbReference type="Gene3D" id="3.40.640.10">
    <property type="entry name" value="Type I PLP-dependent aspartate aminotransferase-like (Major domain)"/>
    <property type="match status" value="1"/>
</dbReference>
<dbReference type="Pfam" id="PF00392">
    <property type="entry name" value="GntR"/>
    <property type="match status" value="1"/>
</dbReference>
<evidence type="ECO:0000313" key="8">
    <source>
        <dbReference type="Proteomes" id="UP000191418"/>
    </source>
</evidence>
<dbReference type="CDD" id="cd07377">
    <property type="entry name" value="WHTH_GntR"/>
    <property type="match status" value="1"/>
</dbReference>
<dbReference type="Gene3D" id="3.90.1150.10">
    <property type="entry name" value="Aspartate Aminotransferase, domain 1"/>
    <property type="match status" value="1"/>
</dbReference>
<dbReference type="PROSITE" id="PS50949">
    <property type="entry name" value="HTH_GNTR"/>
    <property type="match status" value="1"/>
</dbReference>
<dbReference type="Proteomes" id="UP000191418">
    <property type="component" value="Unassembled WGS sequence"/>
</dbReference>
<dbReference type="InterPro" id="IPR004839">
    <property type="entry name" value="Aminotransferase_I/II_large"/>
</dbReference>
<protein>
    <recommendedName>
        <fullName evidence="6">HTH gntR-type domain-containing protein</fullName>
    </recommendedName>
</protein>
<dbReference type="RefSeq" id="WP_078746640.1">
    <property type="nucleotide sequence ID" value="NZ_FUXG01000036.1"/>
</dbReference>
<dbReference type="OrthoDB" id="9804020at2"/>
<feature type="domain" description="HTH gntR-type" evidence="6">
    <location>
        <begin position="3"/>
        <end position="71"/>
    </location>
</feature>
<dbReference type="SMART" id="SM00345">
    <property type="entry name" value="HTH_GNTR"/>
    <property type="match status" value="1"/>
</dbReference>
<evidence type="ECO:0000259" key="6">
    <source>
        <dbReference type="PROSITE" id="PS50949"/>
    </source>
</evidence>
<dbReference type="SUPFAM" id="SSF53383">
    <property type="entry name" value="PLP-dependent transferases"/>
    <property type="match status" value="1"/>
</dbReference>
<dbReference type="GO" id="GO:0030170">
    <property type="term" value="F:pyridoxal phosphate binding"/>
    <property type="evidence" value="ECO:0007669"/>
    <property type="project" value="InterPro"/>
</dbReference>
<dbReference type="InterPro" id="IPR015421">
    <property type="entry name" value="PyrdxlP-dep_Trfase_major"/>
</dbReference>
<dbReference type="STRING" id="64969.SAMN02745127_03144"/>
<dbReference type="GO" id="GO:0003677">
    <property type="term" value="F:DNA binding"/>
    <property type="evidence" value="ECO:0007669"/>
    <property type="project" value="UniProtKB-KW"/>
</dbReference>
<name>A0A1T4SM63_9GAMM</name>
<evidence type="ECO:0000256" key="2">
    <source>
        <dbReference type="ARBA" id="ARBA00022898"/>
    </source>
</evidence>
<keyword evidence="4" id="KW-0238">DNA-binding</keyword>
<keyword evidence="2" id="KW-0663">Pyridoxal phosphate</keyword>
<dbReference type="CDD" id="cd00609">
    <property type="entry name" value="AAT_like"/>
    <property type="match status" value="1"/>
</dbReference>
<dbReference type="PANTHER" id="PTHR46577">
    <property type="entry name" value="HTH-TYPE TRANSCRIPTIONAL REGULATORY PROTEIN GABR"/>
    <property type="match status" value="1"/>
</dbReference>
<dbReference type="AlphaFoldDB" id="A0A1T4SM63"/>
<keyword evidence="8" id="KW-1185">Reference proteome</keyword>
<evidence type="ECO:0000313" key="7">
    <source>
        <dbReference type="EMBL" id="OPX54191.1"/>
    </source>
</evidence>
<dbReference type="PANTHER" id="PTHR46577:SF2">
    <property type="entry name" value="TRANSCRIPTIONAL REGULATORY PROTEIN"/>
    <property type="match status" value="1"/>
</dbReference>
<dbReference type="InterPro" id="IPR036390">
    <property type="entry name" value="WH_DNA-bd_sf"/>
</dbReference>
<evidence type="ECO:0000256" key="3">
    <source>
        <dbReference type="ARBA" id="ARBA00023015"/>
    </source>
</evidence>
<sequence>MPRFHYQQIAEQLIERMQSGHYPLGKKLPSIRELSHQFSVSKGTIVRCYEALEDQGWIQPKEKSGFFPTGQHHPLLNKTTLSAIQPRRLDNKSLGISMVRAASVSAQVPFGSAHPEVMFPAVKQLYQCLKKQAGIEGEQLEQGVLPHYQTPPGDEQLCMQLSLYLAEKGIVAAPESILVTNGTQAAIALALEAVTETNDIVLVESPCFYGTLQCLEAMRRKVVEIPQAPEGGPNITLVQAALERWPVKAMLLNPTVNNPTGLTMPELARHQLIELANRYDLALIEDDVFADLHFQAPAPSPLKMLDTENRVMYCGSISKFLTPKLRIGWLLAGRWHEACQHLLFVTHMGLPSHSQKALAQWLATGKLNRHLRQIRKVYQQRLSDLLSCIADSWPAEVQVQQPSGGFLLWLKLPEGCEALQLYQWALDQKISITPGPLFSGQEAFPNYLRLNYAFFRGQPEYTQSIYKLGQQIKQQYTNAQASTLGEIK</sequence>
<dbReference type="Pfam" id="PF00155">
    <property type="entry name" value="Aminotran_1_2"/>
    <property type="match status" value="1"/>
</dbReference>
<dbReference type="Gene3D" id="1.10.10.10">
    <property type="entry name" value="Winged helix-like DNA-binding domain superfamily/Winged helix DNA-binding domain"/>
    <property type="match status" value="1"/>
</dbReference>
<dbReference type="InterPro" id="IPR000524">
    <property type="entry name" value="Tscrpt_reg_HTH_GntR"/>
</dbReference>
<comment type="similarity">
    <text evidence="1">In the C-terminal section; belongs to the class-I pyridoxal-phosphate-dependent aminotransferase family.</text>
</comment>
<organism evidence="7 8">
    <name type="scientific">Oceanospirillum multiglobuliferum</name>
    <dbReference type="NCBI Taxonomy" id="64969"/>
    <lineage>
        <taxon>Bacteria</taxon>
        <taxon>Pseudomonadati</taxon>
        <taxon>Pseudomonadota</taxon>
        <taxon>Gammaproteobacteria</taxon>
        <taxon>Oceanospirillales</taxon>
        <taxon>Oceanospirillaceae</taxon>
        <taxon>Oceanospirillum</taxon>
    </lineage>
</organism>
<dbReference type="InterPro" id="IPR051446">
    <property type="entry name" value="HTH_trans_reg/aminotransferase"/>
</dbReference>
<reference evidence="7 8" key="1">
    <citation type="submission" date="2017-01" db="EMBL/GenBank/DDBJ databases">
        <title>Genome Sequencing of a Marine Spirillum, Oceanospirillum multiglobuliferum ATCC 33336, from Japan.</title>
        <authorList>
            <person name="Carney J.G."/>
            <person name="Trachtenberg A.M."/>
            <person name="Rheaume B.A."/>
            <person name="Linnane J.D."/>
            <person name="Pitts N.L."/>
            <person name="Mykles D.L."/>
            <person name="Maclea K.S."/>
        </authorList>
    </citation>
    <scope>NUCLEOTIDE SEQUENCE [LARGE SCALE GENOMIC DNA]</scope>
    <source>
        <strain evidence="7 8">ATCC 33336</strain>
    </source>
</reference>
<keyword evidence="3" id="KW-0805">Transcription regulation</keyword>
<dbReference type="SUPFAM" id="SSF46785">
    <property type="entry name" value="Winged helix' DNA-binding domain"/>
    <property type="match status" value="1"/>
</dbReference>
<dbReference type="InterPro" id="IPR015422">
    <property type="entry name" value="PyrdxlP-dep_Trfase_small"/>
</dbReference>
<dbReference type="EMBL" id="MTSM01000034">
    <property type="protein sequence ID" value="OPX54191.1"/>
    <property type="molecule type" value="Genomic_DNA"/>
</dbReference>
<dbReference type="InterPro" id="IPR036388">
    <property type="entry name" value="WH-like_DNA-bd_sf"/>
</dbReference>
<proteinExistence type="inferred from homology"/>
<evidence type="ECO:0000256" key="5">
    <source>
        <dbReference type="ARBA" id="ARBA00023163"/>
    </source>
</evidence>
<dbReference type="InterPro" id="IPR015424">
    <property type="entry name" value="PyrdxlP-dep_Trfase"/>
</dbReference>
<accession>A0A1T4SM63</accession>
<evidence type="ECO:0000256" key="4">
    <source>
        <dbReference type="ARBA" id="ARBA00023125"/>
    </source>
</evidence>
<keyword evidence="5" id="KW-0804">Transcription</keyword>
<evidence type="ECO:0000256" key="1">
    <source>
        <dbReference type="ARBA" id="ARBA00005384"/>
    </source>
</evidence>